<keyword evidence="4 5" id="KW-0732">Signal</keyword>
<feature type="chain" id="PRO_5039536706" description="Solute-binding protein family 5 domain-containing protein" evidence="5">
    <location>
        <begin position="27"/>
        <end position="523"/>
    </location>
</feature>
<dbReference type="InterPro" id="IPR000914">
    <property type="entry name" value="SBP_5_dom"/>
</dbReference>
<dbReference type="Gene3D" id="3.40.190.10">
    <property type="entry name" value="Periplasmic binding protein-like II"/>
    <property type="match status" value="1"/>
</dbReference>
<proteinExistence type="inferred from homology"/>
<dbReference type="STRING" id="81408.B4119_3878"/>
<dbReference type="GO" id="GO:0043190">
    <property type="term" value="C:ATP-binding cassette (ABC) transporter complex"/>
    <property type="evidence" value="ECO:0007669"/>
    <property type="project" value="InterPro"/>
</dbReference>
<dbReference type="eggNOG" id="COG0747">
    <property type="taxonomic scope" value="Bacteria"/>
</dbReference>
<evidence type="ECO:0000256" key="3">
    <source>
        <dbReference type="ARBA" id="ARBA00022448"/>
    </source>
</evidence>
<evidence type="ECO:0000256" key="2">
    <source>
        <dbReference type="ARBA" id="ARBA00005695"/>
    </source>
</evidence>
<dbReference type="InterPro" id="IPR039424">
    <property type="entry name" value="SBP_5"/>
</dbReference>
<dbReference type="PANTHER" id="PTHR30290:SF9">
    <property type="entry name" value="OLIGOPEPTIDE-BINDING PROTEIN APPA"/>
    <property type="match status" value="1"/>
</dbReference>
<dbReference type="PIRSF" id="PIRSF002741">
    <property type="entry name" value="MppA"/>
    <property type="match status" value="1"/>
</dbReference>
<dbReference type="PANTHER" id="PTHR30290">
    <property type="entry name" value="PERIPLASMIC BINDING COMPONENT OF ABC TRANSPORTER"/>
    <property type="match status" value="1"/>
</dbReference>
<protein>
    <recommendedName>
        <fullName evidence="6">Solute-binding protein family 5 domain-containing protein</fullName>
    </recommendedName>
</protein>
<dbReference type="EMBL" id="LQYS01000014">
    <property type="protein sequence ID" value="KYD19048.1"/>
    <property type="molecule type" value="Genomic_DNA"/>
</dbReference>
<comment type="similarity">
    <text evidence="2">Belongs to the bacterial solute-binding protein 5 family.</text>
</comment>
<dbReference type="InterPro" id="IPR030678">
    <property type="entry name" value="Peptide/Ni-bd"/>
</dbReference>
<comment type="subcellular location">
    <subcellularLocation>
        <location evidence="1">Cell membrane</location>
        <topology evidence="1">Lipid-anchor</topology>
    </subcellularLocation>
</comment>
<keyword evidence="3" id="KW-0813">Transport</keyword>
<name>A0A150M3E6_9BACL</name>
<dbReference type="PATRIC" id="fig|81408.3.peg.1398"/>
<dbReference type="CDD" id="cd08499">
    <property type="entry name" value="PBP2_Ylib_like"/>
    <property type="match status" value="1"/>
</dbReference>
<comment type="caution">
    <text evidence="7">The sequence shown here is derived from an EMBL/GenBank/DDBJ whole genome shotgun (WGS) entry which is preliminary data.</text>
</comment>
<evidence type="ECO:0000313" key="8">
    <source>
        <dbReference type="Proteomes" id="UP000075455"/>
    </source>
</evidence>
<dbReference type="Gene3D" id="3.90.76.10">
    <property type="entry name" value="Dipeptide-binding Protein, Domain 1"/>
    <property type="match status" value="1"/>
</dbReference>
<accession>A0A150M3E6</accession>
<dbReference type="Pfam" id="PF00496">
    <property type="entry name" value="SBP_bac_5"/>
    <property type="match status" value="1"/>
</dbReference>
<evidence type="ECO:0000256" key="5">
    <source>
        <dbReference type="SAM" id="SignalP"/>
    </source>
</evidence>
<evidence type="ECO:0000256" key="4">
    <source>
        <dbReference type="ARBA" id="ARBA00022729"/>
    </source>
</evidence>
<dbReference type="GO" id="GO:1904680">
    <property type="term" value="F:peptide transmembrane transporter activity"/>
    <property type="evidence" value="ECO:0007669"/>
    <property type="project" value="TreeGrafter"/>
</dbReference>
<organism evidence="7 8">
    <name type="scientific">Saccharococcus caldoxylosilyticus</name>
    <dbReference type="NCBI Taxonomy" id="81408"/>
    <lineage>
        <taxon>Bacteria</taxon>
        <taxon>Bacillati</taxon>
        <taxon>Bacillota</taxon>
        <taxon>Bacilli</taxon>
        <taxon>Bacillales</taxon>
        <taxon>Anoxybacillaceae</taxon>
        <taxon>Saccharococcus</taxon>
    </lineage>
</organism>
<gene>
    <name evidence="7" type="ORF">B4119_3878</name>
</gene>
<feature type="domain" description="Solute-binding protein family 5" evidence="6">
    <location>
        <begin position="92"/>
        <end position="442"/>
    </location>
</feature>
<evidence type="ECO:0000259" key="6">
    <source>
        <dbReference type="Pfam" id="PF00496"/>
    </source>
</evidence>
<dbReference type="Proteomes" id="UP000075455">
    <property type="component" value="Unassembled WGS sequence"/>
</dbReference>
<evidence type="ECO:0000256" key="1">
    <source>
        <dbReference type="ARBA" id="ARBA00004193"/>
    </source>
</evidence>
<dbReference type="AlphaFoldDB" id="A0A150M3E6"/>
<dbReference type="PROSITE" id="PS51257">
    <property type="entry name" value="PROKAR_LIPOPROTEIN"/>
    <property type="match status" value="1"/>
</dbReference>
<evidence type="ECO:0000313" key="7">
    <source>
        <dbReference type="EMBL" id="KYD19048.1"/>
    </source>
</evidence>
<dbReference type="GO" id="GO:0015833">
    <property type="term" value="P:peptide transport"/>
    <property type="evidence" value="ECO:0007669"/>
    <property type="project" value="TreeGrafter"/>
</dbReference>
<reference evidence="7 8" key="1">
    <citation type="submission" date="2016-01" db="EMBL/GenBank/DDBJ databases">
        <title>Draft Genome Sequences of Seven Thermophilic Sporeformers Isolated from Foods.</title>
        <authorList>
            <person name="Berendsen E.M."/>
            <person name="Wells-Bennik M.H."/>
            <person name="Krawcyk A.O."/>
            <person name="De Jong A."/>
            <person name="Holsappel S."/>
            <person name="Eijlander R.T."/>
            <person name="Kuipers O.P."/>
        </authorList>
    </citation>
    <scope>NUCLEOTIDE SEQUENCE [LARGE SCALE GENOMIC DNA]</scope>
    <source>
        <strain evidence="7 8">B4119</strain>
    </source>
</reference>
<dbReference type="GO" id="GO:0042597">
    <property type="term" value="C:periplasmic space"/>
    <property type="evidence" value="ECO:0007669"/>
    <property type="project" value="UniProtKB-ARBA"/>
</dbReference>
<dbReference type="PROSITE" id="PS01040">
    <property type="entry name" value="SBP_BACTERIAL_5"/>
    <property type="match status" value="1"/>
</dbReference>
<dbReference type="SUPFAM" id="SSF53850">
    <property type="entry name" value="Periplasmic binding protein-like II"/>
    <property type="match status" value="1"/>
</dbReference>
<feature type="signal peptide" evidence="5">
    <location>
        <begin position="1"/>
        <end position="26"/>
    </location>
</feature>
<sequence length="523" mass="57892">MGGMKLKKKHFFSMLVFLFMISAVLAGCGGKSASNSGGSSSQGKGNAAQELTYATTSDVVGLSPILTNDSVSAAVINQIYETLFVRDPKTMEIVPHLAESYETPDDKTWVIKLKKGIKFHDGTDFNAEAVKYTFDKLRDPKTAAPRASLLEPVESVEVKDDYTVVIKTKYPYGPMLAALCHTNAAIVSPTADQKQDLMKQPVGTGPFKFVEWVPGDHITLEKNEQYWQGAPKLNKVTIKVVPEVTTAISMLQTGDVQFIDNVPAEQLSRLQSMKNVDLIKKEGTPVYYLGFNMKKAPMNELAFRQAVSYAINKEEYVKQLKGLGIQSNSVIGPKVFGYNEASENVAYSYDPEKAKQLIKENGYKGVKVKMLVANTANYMKMAEVVQAQLKEAGINAEIESMEWGTFLDAVKQGKYDLTFLGWANSTADGSELLYPNFHSDNVGTSNRIFYSNPAFDKLVEESRTNIDPEVRKQKLKEANEFLLKDAAVVVMNHGVVTAAVDKSVKGLEMDPTGQWSLYHVYRE</sequence>
<dbReference type="InterPro" id="IPR023765">
    <property type="entry name" value="SBP_5_CS"/>
</dbReference>
<dbReference type="Gene3D" id="3.10.105.10">
    <property type="entry name" value="Dipeptide-binding Protein, Domain 3"/>
    <property type="match status" value="1"/>
</dbReference>